<dbReference type="AlphaFoldDB" id="A0A6L5X5T7"/>
<sequence length="331" mass="37434">MNIKNWKCLVITFILCLSLAQLSFAAETAAEGDVKWYEMGLKSFEEEKLIDKLMEGRNYQREENDSNGWVSISCGEEYLGYGAGKLSYQKNDTSSTEGDLIFSFPLGLRGESKETARDQDKIEELSSWLMEICLTSENEQMNLVKSESYTAQQIQVQLDKALEYDDTLSGIIGNGVFKDYSKYVTFEYELSYERIPVMGYHELPEGFYMDIAAPTPVYIHGLVGDGSLIYLNMQGLFETKGSEKASMISQDEAQKTAMDSIADFIPDGSVKLKENRLEYVPIPDWNSTSEAPQKLVPYWYFEFEAEDENGETITQPVRINAMTGGDLSYGE</sequence>
<keyword evidence="3" id="KW-1185">Reference proteome</keyword>
<accession>A0A6L5X5T7</accession>
<evidence type="ECO:0000313" key="3">
    <source>
        <dbReference type="Proteomes" id="UP000481852"/>
    </source>
</evidence>
<comment type="caution">
    <text evidence="2">The sequence shown here is derived from an EMBL/GenBank/DDBJ whole genome shotgun (WGS) entry which is preliminary data.</text>
</comment>
<reference evidence="2 3" key="1">
    <citation type="submission" date="2019-08" db="EMBL/GenBank/DDBJ databases">
        <title>In-depth cultivation of the pig gut microbiome towards novel bacterial diversity and tailored functional studies.</title>
        <authorList>
            <person name="Wylensek D."/>
            <person name="Hitch T.C.A."/>
            <person name="Clavel T."/>
        </authorList>
    </citation>
    <scope>NUCLEOTIDE SEQUENCE [LARGE SCALE GENOMIC DNA]</scope>
    <source>
        <strain evidence="2 3">Oil+RF-744-WCA-WT-11</strain>
    </source>
</reference>
<evidence type="ECO:0000256" key="1">
    <source>
        <dbReference type="SAM" id="SignalP"/>
    </source>
</evidence>
<gene>
    <name evidence="2" type="ORF">FYJ35_04425</name>
</gene>
<dbReference type="Proteomes" id="UP000481852">
    <property type="component" value="Unassembled WGS sequence"/>
</dbReference>
<dbReference type="EMBL" id="VULZ01000003">
    <property type="protein sequence ID" value="MSS14296.1"/>
    <property type="molecule type" value="Genomic_DNA"/>
</dbReference>
<keyword evidence="1" id="KW-0732">Signal</keyword>
<organism evidence="2 3">
    <name type="scientific">Porcincola intestinalis</name>
    <dbReference type="NCBI Taxonomy" id="2606632"/>
    <lineage>
        <taxon>Bacteria</taxon>
        <taxon>Bacillati</taxon>
        <taxon>Bacillota</taxon>
        <taxon>Clostridia</taxon>
        <taxon>Lachnospirales</taxon>
        <taxon>Lachnospiraceae</taxon>
        <taxon>Porcincola</taxon>
    </lineage>
</organism>
<evidence type="ECO:0000313" key="2">
    <source>
        <dbReference type="EMBL" id="MSS14296.1"/>
    </source>
</evidence>
<dbReference type="RefSeq" id="WP_154523758.1">
    <property type="nucleotide sequence ID" value="NZ_JAXEDB010000134.1"/>
</dbReference>
<protein>
    <submittedName>
        <fullName evidence="2">Uncharacterized protein</fullName>
    </submittedName>
</protein>
<proteinExistence type="predicted"/>
<feature type="chain" id="PRO_5026990863" evidence="1">
    <location>
        <begin position="26"/>
        <end position="331"/>
    </location>
</feature>
<name>A0A6L5X5T7_9FIRM</name>
<feature type="signal peptide" evidence="1">
    <location>
        <begin position="1"/>
        <end position="25"/>
    </location>
</feature>